<dbReference type="SUPFAM" id="SSF55729">
    <property type="entry name" value="Acyl-CoA N-acyltransferases (Nat)"/>
    <property type="match status" value="1"/>
</dbReference>
<dbReference type="PANTHER" id="PTHR36174:SF1">
    <property type="entry name" value="LIPID II:GLYCINE GLYCYLTRANSFERASE"/>
    <property type="match status" value="1"/>
</dbReference>
<dbReference type="InterPro" id="IPR016181">
    <property type="entry name" value="Acyl_CoA_acyltransferase"/>
</dbReference>
<keyword evidence="3" id="KW-1185">Reference proteome</keyword>
<dbReference type="EMBL" id="SIHJ01000002">
    <property type="protein sequence ID" value="TWT33767.1"/>
    <property type="molecule type" value="Genomic_DNA"/>
</dbReference>
<dbReference type="Gene3D" id="3.40.630.30">
    <property type="match status" value="1"/>
</dbReference>
<evidence type="ECO:0000313" key="2">
    <source>
        <dbReference type="EMBL" id="TWT33767.1"/>
    </source>
</evidence>
<name>A0A5C5V7G9_9BACT</name>
<evidence type="ECO:0000313" key="3">
    <source>
        <dbReference type="Proteomes" id="UP000316714"/>
    </source>
</evidence>
<organism evidence="2 3">
    <name type="scientific">Posidoniimonas corsicana</name>
    <dbReference type="NCBI Taxonomy" id="1938618"/>
    <lineage>
        <taxon>Bacteria</taxon>
        <taxon>Pseudomonadati</taxon>
        <taxon>Planctomycetota</taxon>
        <taxon>Planctomycetia</taxon>
        <taxon>Pirellulales</taxon>
        <taxon>Lacipirellulaceae</taxon>
        <taxon>Posidoniimonas</taxon>
    </lineage>
</organism>
<dbReference type="InterPro" id="IPR038740">
    <property type="entry name" value="BioF2-like_GNAT_dom"/>
</dbReference>
<dbReference type="PANTHER" id="PTHR36174">
    <property type="entry name" value="LIPID II:GLYCINE GLYCYLTRANSFERASE"/>
    <property type="match status" value="1"/>
</dbReference>
<feature type="domain" description="BioF2-like acetyltransferase" evidence="1">
    <location>
        <begin position="153"/>
        <end position="287"/>
    </location>
</feature>
<sequence>MTVQEMNDRGDQPTDPALAFATSIYHHPAWEDACGVYGLKFHALRSELDGAARGFLPLVQQSSPLFGRRLISLPWVDEAGAVGAPDAVASLLDRAVGLAGELGTGYSVIVKQPLTLGGGDLPPGWARQGGAKVLMRLRLESNADALWGRLSPKVRNQVRKAERSGLVTERGGAELLEDFYSVYSQNMRDLGSPSHCLRFFQTLVAGLGSCAEVYCIRLQSRAVGAGIVLHNGRSLDIPWASSLREFNPLCVNHGMYWAVLKDSCDAGHEWFHFGRSSVGSGQHRFKKQWGAEEASLAWWGHSLKQAEDQDPGAAGEKFGLAQRVWTRLPLWASRRIGPLIVRHAP</sequence>
<dbReference type="Pfam" id="PF13480">
    <property type="entry name" value="Acetyltransf_6"/>
    <property type="match status" value="1"/>
</dbReference>
<evidence type="ECO:0000259" key="1">
    <source>
        <dbReference type="Pfam" id="PF13480"/>
    </source>
</evidence>
<accession>A0A5C5V7G9</accession>
<dbReference type="InterPro" id="IPR050644">
    <property type="entry name" value="PG_Glycine_Bridge_Synth"/>
</dbReference>
<dbReference type="AlphaFoldDB" id="A0A5C5V7G9"/>
<reference evidence="2 3" key="1">
    <citation type="submission" date="2019-02" db="EMBL/GenBank/DDBJ databases">
        <title>Deep-cultivation of Planctomycetes and their phenomic and genomic characterization uncovers novel biology.</title>
        <authorList>
            <person name="Wiegand S."/>
            <person name="Jogler M."/>
            <person name="Boedeker C."/>
            <person name="Pinto D."/>
            <person name="Vollmers J."/>
            <person name="Rivas-Marin E."/>
            <person name="Kohn T."/>
            <person name="Peeters S.H."/>
            <person name="Heuer A."/>
            <person name="Rast P."/>
            <person name="Oberbeckmann S."/>
            <person name="Bunk B."/>
            <person name="Jeske O."/>
            <person name="Meyerdierks A."/>
            <person name="Storesund J.E."/>
            <person name="Kallscheuer N."/>
            <person name="Luecker S."/>
            <person name="Lage O.M."/>
            <person name="Pohl T."/>
            <person name="Merkel B.J."/>
            <person name="Hornburger P."/>
            <person name="Mueller R.-W."/>
            <person name="Bruemmer F."/>
            <person name="Labrenz M."/>
            <person name="Spormann A.M."/>
            <person name="Op Den Camp H."/>
            <person name="Overmann J."/>
            <person name="Amann R."/>
            <person name="Jetten M.S.M."/>
            <person name="Mascher T."/>
            <person name="Medema M.H."/>
            <person name="Devos D.P."/>
            <person name="Kaster A.-K."/>
            <person name="Ovreas L."/>
            <person name="Rohde M."/>
            <person name="Galperin M.Y."/>
            <person name="Jogler C."/>
        </authorList>
    </citation>
    <scope>NUCLEOTIDE SEQUENCE [LARGE SCALE GENOMIC DNA]</scope>
    <source>
        <strain evidence="2 3">KOR34</strain>
    </source>
</reference>
<dbReference type="Proteomes" id="UP000316714">
    <property type="component" value="Unassembled WGS sequence"/>
</dbReference>
<proteinExistence type="predicted"/>
<comment type="caution">
    <text evidence="2">The sequence shown here is derived from an EMBL/GenBank/DDBJ whole genome shotgun (WGS) entry which is preliminary data.</text>
</comment>
<gene>
    <name evidence="2" type="ORF">KOR34_36010</name>
</gene>
<protein>
    <submittedName>
        <fullName evidence="2">FemAB family protein</fullName>
    </submittedName>
</protein>